<dbReference type="EMBL" id="ABVL01000022">
    <property type="protein sequence ID" value="EDY17196.1"/>
    <property type="molecule type" value="Genomic_DNA"/>
</dbReference>
<evidence type="ECO:0000256" key="5">
    <source>
        <dbReference type="ARBA" id="ARBA00022884"/>
    </source>
</evidence>
<evidence type="ECO:0000256" key="3">
    <source>
        <dbReference type="ARBA" id="ARBA00022490"/>
    </source>
</evidence>
<keyword evidence="4" id="KW-0479">Metal-binding</keyword>
<dbReference type="RefSeq" id="WP_006982535.1">
    <property type="nucleotide sequence ID" value="NZ_ABVL01000022.1"/>
</dbReference>
<proteinExistence type="inferred from homology"/>
<gene>
    <name evidence="9" type="ORF">CfE428DRAFT_5214</name>
</gene>
<evidence type="ECO:0000313" key="9">
    <source>
        <dbReference type="EMBL" id="EDY17196.1"/>
    </source>
</evidence>
<dbReference type="PROSITE" id="PS50988">
    <property type="entry name" value="TROVE"/>
    <property type="match status" value="1"/>
</dbReference>
<evidence type="ECO:0000256" key="4">
    <source>
        <dbReference type="ARBA" id="ARBA00022723"/>
    </source>
</evidence>
<dbReference type="SUPFAM" id="SSF140864">
    <property type="entry name" value="TROVE domain-like"/>
    <property type="match status" value="1"/>
</dbReference>
<name>B4D8H4_9BACT</name>
<evidence type="ECO:0000256" key="1">
    <source>
        <dbReference type="ARBA" id="ARBA00004496"/>
    </source>
</evidence>
<accession>B4D8H4</accession>
<keyword evidence="5" id="KW-0694">RNA-binding</keyword>
<feature type="domain" description="TROVE" evidence="8">
    <location>
        <begin position="20"/>
        <end position="325"/>
    </location>
</feature>
<dbReference type="GO" id="GO:0005737">
    <property type="term" value="C:cytoplasm"/>
    <property type="evidence" value="ECO:0007669"/>
    <property type="project" value="UniProtKB-SubCell"/>
</dbReference>
<dbReference type="Pfam" id="PF25045">
    <property type="entry name" value="vWA_Ro60"/>
    <property type="match status" value="1"/>
</dbReference>
<dbReference type="GO" id="GO:0003723">
    <property type="term" value="F:RNA binding"/>
    <property type="evidence" value="ECO:0007669"/>
    <property type="project" value="UniProtKB-KW"/>
</dbReference>
<dbReference type="PANTHER" id="PTHR14202:SF0">
    <property type="entry name" value="RNA-BINDING PROTEIN RO60"/>
    <property type="match status" value="1"/>
</dbReference>
<dbReference type="InterPro" id="IPR040322">
    <property type="entry name" value="TROVE2"/>
</dbReference>
<keyword evidence="3" id="KW-0963">Cytoplasm</keyword>
<comment type="similarity">
    <text evidence="2">Belongs to the Ro 60 kDa family.</text>
</comment>
<dbReference type="InterPro" id="IPR037214">
    <property type="entry name" value="TROVE_dom_sf"/>
</dbReference>
<feature type="compositionally biased region" description="Polar residues" evidence="7">
    <location>
        <begin position="1"/>
        <end position="19"/>
    </location>
</feature>
<dbReference type="SUPFAM" id="SSF53300">
    <property type="entry name" value="vWA-like"/>
    <property type="match status" value="1"/>
</dbReference>
<evidence type="ECO:0000256" key="2">
    <source>
        <dbReference type="ARBA" id="ARBA00007814"/>
    </source>
</evidence>
<evidence type="ECO:0000256" key="6">
    <source>
        <dbReference type="ARBA" id="ARBA00023274"/>
    </source>
</evidence>
<evidence type="ECO:0000259" key="8">
    <source>
        <dbReference type="PROSITE" id="PS50988"/>
    </source>
</evidence>
<evidence type="ECO:0000313" key="10">
    <source>
        <dbReference type="Proteomes" id="UP000005824"/>
    </source>
</evidence>
<dbReference type="AlphaFoldDB" id="B4D8H4"/>
<dbReference type="Gene3D" id="3.40.50.410">
    <property type="entry name" value="von Willebrand factor, type A domain"/>
    <property type="match status" value="1"/>
</dbReference>
<protein>
    <submittedName>
        <fullName evidence="9">TROVE domain protein</fullName>
    </submittedName>
</protein>
<dbReference type="GO" id="GO:1990904">
    <property type="term" value="C:ribonucleoprotein complex"/>
    <property type="evidence" value="ECO:0007669"/>
    <property type="project" value="UniProtKB-KW"/>
</dbReference>
<organism evidence="9 10">
    <name type="scientific">Chthoniobacter flavus Ellin428</name>
    <dbReference type="NCBI Taxonomy" id="497964"/>
    <lineage>
        <taxon>Bacteria</taxon>
        <taxon>Pseudomonadati</taxon>
        <taxon>Verrucomicrobiota</taxon>
        <taxon>Spartobacteria</taxon>
        <taxon>Chthoniobacterales</taxon>
        <taxon>Chthoniobacteraceae</taxon>
        <taxon>Chthoniobacter</taxon>
    </lineage>
</organism>
<feature type="region of interest" description="Disordered" evidence="7">
    <location>
        <begin position="1"/>
        <end position="25"/>
    </location>
</feature>
<keyword evidence="6" id="KW-0687">Ribonucleoprotein</keyword>
<dbReference type="eggNOG" id="COG2425">
    <property type="taxonomic scope" value="Bacteria"/>
</dbReference>
<comment type="subcellular location">
    <subcellularLocation>
        <location evidence="1">Cytoplasm</location>
    </subcellularLocation>
</comment>
<dbReference type="STRING" id="497964.CfE428DRAFT_5214"/>
<reference evidence="9 10" key="1">
    <citation type="journal article" date="2011" name="J. Bacteriol.">
        <title>Genome sequence of Chthoniobacter flavus Ellin428, an aerobic heterotrophic soil bacterium.</title>
        <authorList>
            <person name="Kant R."/>
            <person name="van Passel M.W."/>
            <person name="Palva A."/>
            <person name="Lucas S."/>
            <person name="Lapidus A."/>
            <person name="Glavina Del Rio T."/>
            <person name="Dalin E."/>
            <person name="Tice H."/>
            <person name="Bruce D."/>
            <person name="Goodwin L."/>
            <person name="Pitluck S."/>
            <person name="Larimer F.W."/>
            <person name="Land M.L."/>
            <person name="Hauser L."/>
            <person name="Sangwan P."/>
            <person name="de Vos W.M."/>
            <person name="Janssen P.H."/>
            <person name="Smidt H."/>
        </authorList>
    </citation>
    <scope>NUCLEOTIDE SEQUENCE [LARGE SCALE GENOMIC DNA]</scope>
    <source>
        <strain evidence="9 10">Ellin428</strain>
    </source>
</reference>
<sequence>MANKSLFSSFVGRQQPQADTRNEAGGPAYRFSTKHALAQYAVTGCLNSTFYASATAQLAQVLKLAAAADAEFVAKTALYCRTRGYMKDMPALLCATLAARDGALLARVFDRVIDDGKMLRNFVQIVRSGVLGRKSLGSAPKRLVQRWFEQRDDTQVFRAAVGQSPSLADVIKMVHPRPADAAREALYGWLIDRPHNADALPPLVRQFEAFKRGHSKVAPDVPFQMLTALPLGRAAWQSIAGQAPWQMTRMNLNTFARHGVFDDQVLTRQITNRLRDPHKVRRARCFPYQLLTAYHSADKAVPAAVRDALQDAMEVATENVPAIQGRVFVCPDVSGSMQSAVTGNRPGATTQTRCIDVAALVAAAVLRTNRDAEVLAFSDHVVPCELNARDSVMTNARKLASLPSGGTNCSAPLRHLNAQRTEGDLVLFVSDNMSWVDRQGGGRSTATMQEWEKFRSRNPRARLVCLDVQPYVSTQAAEREDIMNIGGFSDVVFEIIAAFAAGELSPEHWVGLIEKIEL</sequence>
<dbReference type="GO" id="GO:0046872">
    <property type="term" value="F:metal ion binding"/>
    <property type="evidence" value="ECO:0007669"/>
    <property type="project" value="UniProtKB-KW"/>
</dbReference>
<evidence type="ECO:0000256" key="7">
    <source>
        <dbReference type="SAM" id="MobiDB-lite"/>
    </source>
</evidence>
<dbReference type="InterPro" id="IPR036465">
    <property type="entry name" value="vWFA_dom_sf"/>
</dbReference>
<dbReference type="InterPro" id="IPR056800">
    <property type="entry name" value="vWA_Ro60"/>
</dbReference>
<dbReference type="Proteomes" id="UP000005824">
    <property type="component" value="Unassembled WGS sequence"/>
</dbReference>
<comment type="caution">
    <text evidence="9">The sequence shown here is derived from an EMBL/GenBank/DDBJ whole genome shotgun (WGS) entry which is preliminary data.</text>
</comment>
<dbReference type="InterPro" id="IPR008858">
    <property type="entry name" value="TROVE_dom"/>
</dbReference>
<dbReference type="InParanoid" id="B4D8H4"/>
<dbReference type="Pfam" id="PF05731">
    <property type="entry name" value="TROVE"/>
    <property type="match status" value="1"/>
</dbReference>
<dbReference type="PANTHER" id="PTHR14202">
    <property type="entry name" value="60 KDA RIBONUCLEOPROTEIN SSA/RO"/>
    <property type="match status" value="1"/>
</dbReference>
<keyword evidence="10" id="KW-1185">Reference proteome</keyword>